<keyword evidence="3" id="KW-1185">Reference proteome</keyword>
<feature type="transmembrane region" description="Helical" evidence="1">
    <location>
        <begin position="223"/>
        <end position="241"/>
    </location>
</feature>
<organism evidence="2 3">
    <name type="scientific">Alcaligenes parafaecalis</name>
    <dbReference type="NCBI Taxonomy" id="171260"/>
    <lineage>
        <taxon>Bacteria</taxon>
        <taxon>Pseudomonadati</taxon>
        <taxon>Pseudomonadota</taxon>
        <taxon>Betaproteobacteria</taxon>
        <taxon>Burkholderiales</taxon>
        <taxon>Alcaligenaceae</taxon>
        <taxon>Alcaligenes</taxon>
    </lineage>
</organism>
<evidence type="ECO:0000313" key="3">
    <source>
        <dbReference type="Proteomes" id="UP001209916"/>
    </source>
</evidence>
<dbReference type="RefSeq" id="WP_266121746.1">
    <property type="nucleotide sequence ID" value="NZ_JAPKNA010000007.1"/>
</dbReference>
<feature type="transmembrane region" description="Helical" evidence="1">
    <location>
        <begin position="103"/>
        <end position="122"/>
    </location>
</feature>
<dbReference type="EMBL" id="JAPKNA010000007">
    <property type="protein sequence ID" value="MCX5466030.1"/>
    <property type="molecule type" value="Genomic_DNA"/>
</dbReference>
<name>A0ABT3VUY2_9BURK</name>
<sequence length="273" mass="28864">MSSRDKSVETVFLDIEWSALAVRMVATGLVVVLVSWSVGAFGPLIGGALAGLPMVLGPGFYFLAQQFPADYVQQAATYAVYSLSATQLFLLLIILCAPTLSPWRTLLCAVAGWAVAAFLLSFMPIQPWLGLVLFIAVTAFSLRVSRHLAGMKGTSKAKAGWGLLIFRGTLAGLLVAVVTTSSSRLGSSLSGLIMAFPIGYTVVAVTIHQTLGAASLVATLRSALWGTGSLAGFCTMLALTFTHFHWLTALLLAAAVSIAITLLLVFRPWARRG</sequence>
<protein>
    <submittedName>
        <fullName evidence="2">Uncharacterized protein</fullName>
    </submittedName>
</protein>
<proteinExistence type="predicted"/>
<reference evidence="2 3" key="1">
    <citation type="submission" date="2022-11" db="EMBL/GenBank/DDBJ databases">
        <title>Biodiversity and phylogenetic relationships of bacteria.</title>
        <authorList>
            <person name="Machado R.A.R."/>
            <person name="Bhat A."/>
            <person name="Loulou A."/>
            <person name="Kallel S."/>
        </authorList>
    </citation>
    <scope>NUCLEOTIDE SEQUENCE [LARGE SCALE GENOMIC DNA]</scope>
    <source>
        <strain evidence="2 3">DSM 13975</strain>
    </source>
</reference>
<accession>A0ABT3VUY2</accession>
<feature type="transmembrane region" description="Helical" evidence="1">
    <location>
        <begin position="191"/>
        <end position="211"/>
    </location>
</feature>
<feature type="transmembrane region" description="Helical" evidence="1">
    <location>
        <begin position="247"/>
        <end position="266"/>
    </location>
</feature>
<comment type="caution">
    <text evidence="2">The sequence shown here is derived from an EMBL/GenBank/DDBJ whole genome shotgun (WGS) entry which is preliminary data.</text>
</comment>
<keyword evidence="1" id="KW-1133">Transmembrane helix</keyword>
<feature type="transmembrane region" description="Helical" evidence="1">
    <location>
        <begin position="128"/>
        <end position="149"/>
    </location>
</feature>
<keyword evidence="1" id="KW-0472">Membrane</keyword>
<feature type="transmembrane region" description="Helical" evidence="1">
    <location>
        <begin position="45"/>
        <end position="64"/>
    </location>
</feature>
<gene>
    <name evidence="2" type="ORF">OSH09_17745</name>
</gene>
<evidence type="ECO:0000313" key="2">
    <source>
        <dbReference type="EMBL" id="MCX5466030.1"/>
    </source>
</evidence>
<dbReference type="Proteomes" id="UP001209916">
    <property type="component" value="Unassembled WGS sequence"/>
</dbReference>
<keyword evidence="1" id="KW-0812">Transmembrane</keyword>
<feature type="transmembrane region" description="Helical" evidence="1">
    <location>
        <begin position="161"/>
        <end position="179"/>
    </location>
</feature>
<feature type="transmembrane region" description="Helical" evidence="1">
    <location>
        <begin position="20"/>
        <end position="38"/>
    </location>
</feature>
<feature type="transmembrane region" description="Helical" evidence="1">
    <location>
        <begin position="76"/>
        <end position="96"/>
    </location>
</feature>
<evidence type="ECO:0000256" key="1">
    <source>
        <dbReference type="SAM" id="Phobius"/>
    </source>
</evidence>